<gene>
    <name evidence="2" type="ORF">HPHI1048_LOCUS24753</name>
</gene>
<accession>A0A7S0I478</accession>
<name>A0A7S0I478_9CRYP</name>
<dbReference type="EMBL" id="HBEO01036524">
    <property type="protein sequence ID" value="CAD8510442.1"/>
    <property type="molecule type" value="Transcribed_RNA"/>
</dbReference>
<evidence type="ECO:0000313" key="2">
    <source>
        <dbReference type="EMBL" id="CAD8510442.1"/>
    </source>
</evidence>
<dbReference type="AlphaFoldDB" id="A0A7S0I478"/>
<protein>
    <submittedName>
        <fullName evidence="2">Uncharacterized protein</fullName>
    </submittedName>
</protein>
<feature type="region of interest" description="Disordered" evidence="1">
    <location>
        <begin position="655"/>
        <end position="674"/>
    </location>
</feature>
<organism evidence="2">
    <name type="scientific">Hanusia phi</name>
    <dbReference type="NCBI Taxonomy" id="3032"/>
    <lineage>
        <taxon>Eukaryota</taxon>
        <taxon>Cryptophyceae</taxon>
        <taxon>Pyrenomonadales</taxon>
        <taxon>Geminigeraceae</taxon>
        <taxon>Hanusia</taxon>
    </lineage>
</organism>
<evidence type="ECO:0000256" key="1">
    <source>
        <dbReference type="SAM" id="MobiDB-lite"/>
    </source>
</evidence>
<proteinExistence type="predicted"/>
<reference evidence="2" key="1">
    <citation type="submission" date="2021-01" db="EMBL/GenBank/DDBJ databases">
        <authorList>
            <person name="Corre E."/>
            <person name="Pelletier E."/>
            <person name="Niang G."/>
            <person name="Scheremetjew M."/>
            <person name="Finn R."/>
            <person name="Kale V."/>
            <person name="Holt S."/>
            <person name="Cochrane G."/>
            <person name="Meng A."/>
            <person name="Brown T."/>
            <person name="Cohen L."/>
        </authorList>
    </citation>
    <scope>NUCLEOTIDE SEQUENCE</scope>
    <source>
        <strain evidence="2">CCMP325</strain>
    </source>
</reference>
<sequence>MLNEDIKVRIRSSRLTAPERLTTKSPRAENKSMRQSRGSVCALVPSSREFEEKAPQSTDAGDFERFMSSELKGLVASQANAHAQLSESNESFESQRCEIVEVLQSISTRKSVEDIETCLELNSVIKDLQTSIHTVVMTMGDSLDEARRQDISCLQDMKRIISQEQRAKVLSSLYDQGLGHMDQMQKLQVKAEIPTDHKQFKQVNALKEKIQRHIVNVHLASNFVFECHKMAELRSRWEISLESGLVRRRVSAGTTFSSWQKYAQQKRSLQSKFYNICYLVSYRIFQHAWEKWKAMKRRKERSAQMCFLFSAVREWNLLANMNARLCDQNSQLSESSTRFIVRTLLMFSCGPRVRPSSKIEKCRELHLWMQAQRLKSTFFSRTKNLLQKSSMLEQHRTVRDGKALKCFLASWRRGVDASKSQESESLQNKMNLSKILRKWMVGVLCREIILSMHCRRHNQQIQRVALRSWGSTISTRCESRRKMEKLLRRKESKMLRSSMDTWNKRREEIKRSARKASQRQRTCMVRSIKTMIDAWARSATNRKVCRVHVLHIIKLRKRLLMTRVFFLWHKPLDEVRNVFGTQEAGQSLLVKSYIAFTRVRIRRMRRWFDGWITASLLRGSEFAMPFPPPVSPRAESYRDCYHVSLCMQNPGEGVRGRVGESAGGEESSKLEHRSSLLPRPCNDLFEGSRSDWPPSLLFAHRARDSLLLDHGRYAETGSGAL</sequence>